<reference evidence="1" key="1">
    <citation type="submission" date="2015-05" db="EMBL/GenBank/DDBJ databases">
        <title>Permanent draft genome of Rhodopirellula islandicus K833.</title>
        <authorList>
            <person name="Kizina J."/>
            <person name="Richter M."/>
            <person name="Glockner F.O."/>
            <person name="Harder J."/>
        </authorList>
    </citation>
    <scope>NUCLEOTIDE SEQUENCE [LARGE SCALE GENOMIC DNA]</scope>
    <source>
        <strain evidence="1">K833</strain>
    </source>
</reference>
<accession>A0A0J1B4L7</accession>
<evidence type="ECO:0000313" key="2">
    <source>
        <dbReference type="Proteomes" id="UP000036367"/>
    </source>
</evidence>
<protein>
    <submittedName>
        <fullName evidence="1">Uncharacterized protein</fullName>
    </submittedName>
</protein>
<dbReference type="AlphaFoldDB" id="A0A0J1B4L7"/>
<dbReference type="Proteomes" id="UP000036367">
    <property type="component" value="Unassembled WGS sequence"/>
</dbReference>
<comment type="caution">
    <text evidence="1">The sequence shown here is derived from an EMBL/GenBank/DDBJ whole genome shotgun (WGS) entry which is preliminary data.</text>
</comment>
<keyword evidence="2" id="KW-1185">Reference proteome</keyword>
<sequence>MIGVFLLAIIADGCPGQGHNRRTAVPPPTPQTTARSDLTAWVRQPCNVHSAPDDKADVVGYLTVPTAISVTDIGGGWLKLNDGPARNLKTNALLTDEEKNTELYVWKSFVSDEDPAEWLPADWEYKEPAIKLPTPVVEEQQTVSMQSPD</sequence>
<evidence type="ECO:0000313" key="1">
    <source>
        <dbReference type="EMBL" id="KLU01795.1"/>
    </source>
</evidence>
<proteinExistence type="predicted"/>
<dbReference type="PATRIC" id="fig|595434.4.peg.5679"/>
<dbReference type="EMBL" id="LECT01000048">
    <property type="protein sequence ID" value="KLU01795.1"/>
    <property type="molecule type" value="Genomic_DNA"/>
</dbReference>
<dbReference type="STRING" id="595434.RISK_005979"/>
<name>A0A0J1B4L7_RHOIS</name>
<gene>
    <name evidence="1" type="ORF">RISK_005979</name>
</gene>
<organism evidence="1 2">
    <name type="scientific">Rhodopirellula islandica</name>
    <dbReference type="NCBI Taxonomy" id="595434"/>
    <lineage>
        <taxon>Bacteria</taxon>
        <taxon>Pseudomonadati</taxon>
        <taxon>Planctomycetota</taxon>
        <taxon>Planctomycetia</taxon>
        <taxon>Pirellulales</taxon>
        <taxon>Pirellulaceae</taxon>
        <taxon>Rhodopirellula</taxon>
    </lineage>
</organism>